<proteinExistence type="predicted"/>
<evidence type="ECO:0000313" key="2">
    <source>
        <dbReference type="EMBL" id="MED6123825.1"/>
    </source>
</evidence>
<name>A0ABU6RIQ8_9FABA</name>
<evidence type="ECO:0000256" key="1">
    <source>
        <dbReference type="SAM" id="MobiDB-lite"/>
    </source>
</evidence>
<feature type="compositionally biased region" description="Basic and acidic residues" evidence="1">
    <location>
        <begin position="78"/>
        <end position="87"/>
    </location>
</feature>
<comment type="caution">
    <text evidence="2">The sequence shown here is derived from an EMBL/GenBank/DDBJ whole genome shotgun (WGS) entry which is preliminary data.</text>
</comment>
<evidence type="ECO:0000313" key="3">
    <source>
        <dbReference type="Proteomes" id="UP001341840"/>
    </source>
</evidence>
<dbReference type="EMBL" id="JASCZI010030599">
    <property type="protein sequence ID" value="MED6123825.1"/>
    <property type="molecule type" value="Genomic_DNA"/>
</dbReference>
<feature type="compositionally biased region" description="Polar residues" evidence="1">
    <location>
        <begin position="67"/>
        <end position="76"/>
    </location>
</feature>
<dbReference type="Proteomes" id="UP001341840">
    <property type="component" value="Unassembled WGS sequence"/>
</dbReference>
<gene>
    <name evidence="2" type="ORF">PIB30_053091</name>
</gene>
<organism evidence="2 3">
    <name type="scientific">Stylosanthes scabra</name>
    <dbReference type="NCBI Taxonomy" id="79078"/>
    <lineage>
        <taxon>Eukaryota</taxon>
        <taxon>Viridiplantae</taxon>
        <taxon>Streptophyta</taxon>
        <taxon>Embryophyta</taxon>
        <taxon>Tracheophyta</taxon>
        <taxon>Spermatophyta</taxon>
        <taxon>Magnoliopsida</taxon>
        <taxon>eudicotyledons</taxon>
        <taxon>Gunneridae</taxon>
        <taxon>Pentapetalae</taxon>
        <taxon>rosids</taxon>
        <taxon>fabids</taxon>
        <taxon>Fabales</taxon>
        <taxon>Fabaceae</taxon>
        <taxon>Papilionoideae</taxon>
        <taxon>50 kb inversion clade</taxon>
        <taxon>dalbergioids sensu lato</taxon>
        <taxon>Dalbergieae</taxon>
        <taxon>Pterocarpus clade</taxon>
        <taxon>Stylosanthes</taxon>
    </lineage>
</organism>
<evidence type="ECO:0008006" key="4">
    <source>
        <dbReference type="Google" id="ProtNLM"/>
    </source>
</evidence>
<feature type="region of interest" description="Disordered" evidence="1">
    <location>
        <begin position="61"/>
        <end position="94"/>
    </location>
</feature>
<feature type="non-terminal residue" evidence="2">
    <location>
        <position position="1"/>
    </location>
</feature>
<reference evidence="2 3" key="1">
    <citation type="journal article" date="2023" name="Plants (Basel)">
        <title>Bridging the Gap: Combining Genomics and Transcriptomics Approaches to Understand Stylosanthes scabra, an Orphan Legume from the Brazilian Caatinga.</title>
        <authorList>
            <person name="Ferreira-Neto J.R.C."/>
            <person name="da Silva M.D."/>
            <person name="Binneck E."/>
            <person name="de Melo N.F."/>
            <person name="da Silva R.H."/>
            <person name="de Melo A.L.T.M."/>
            <person name="Pandolfi V."/>
            <person name="Bustamante F.O."/>
            <person name="Brasileiro-Vidal A.C."/>
            <person name="Benko-Iseppon A.M."/>
        </authorList>
    </citation>
    <scope>NUCLEOTIDE SEQUENCE [LARGE SCALE GENOMIC DNA]</scope>
    <source>
        <tissue evidence="2">Leaves</tissue>
    </source>
</reference>
<sequence length="94" mass="10511">NVNGRNTNYNAVKKKSLAHDPRLPTCVDSQLHDIHSYILEIGGATTRATMIANSGLPGERCGRKTTLHSTHSYHSLTRSHERLDRRNKFGSTQL</sequence>
<protein>
    <recommendedName>
        <fullName evidence="4">Actin</fullName>
    </recommendedName>
</protein>
<accession>A0ABU6RIQ8</accession>
<keyword evidence="3" id="KW-1185">Reference proteome</keyword>